<comment type="caution">
    <text evidence="3">The sequence shown here is derived from an EMBL/GenBank/DDBJ whole genome shotgun (WGS) entry which is preliminary data.</text>
</comment>
<gene>
    <name evidence="3" type="ORF">CO174_01080</name>
</gene>
<dbReference type="InterPro" id="IPR011055">
    <property type="entry name" value="Dup_hybrid_motif"/>
</dbReference>
<dbReference type="PANTHER" id="PTHR21666:SF270">
    <property type="entry name" value="MUREIN HYDROLASE ACTIVATOR ENVC"/>
    <property type="match status" value="1"/>
</dbReference>
<reference evidence="4" key="1">
    <citation type="submission" date="2017-09" db="EMBL/GenBank/DDBJ databases">
        <title>Depth-based differentiation of microbial function through sediment-hosted aquifers and enrichment of novel symbionts in the deep terrestrial subsurface.</title>
        <authorList>
            <person name="Probst A.J."/>
            <person name="Ladd B."/>
            <person name="Jarett J.K."/>
            <person name="Geller-Mcgrath D.E."/>
            <person name="Sieber C.M.K."/>
            <person name="Emerson J.B."/>
            <person name="Anantharaman K."/>
            <person name="Thomas B.C."/>
            <person name="Malmstrom R."/>
            <person name="Stieglmeier M."/>
            <person name="Klingl A."/>
            <person name="Woyke T."/>
            <person name="Ryan C.M."/>
            <person name="Banfield J.F."/>
        </authorList>
    </citation>
    <scope>NUCLEOTIDE SEQUENCE [LARGE SCALE GENOMIC DNA]</scope>
</reference>
<dbReference type="Gene3D" id="6.10.250.3150">
    <property type="match status" value="1"/>
</dbReference>
<name>A0A2M7XDW5_9BACT</name>
<dbReference type="Pfam" id="PF01551">
    <property type="entry name" value="Peptidase_M23"/>
    <property type="match status" value="1"/>
</dbReference>
<sequence length="400" mass="45073">MMPREVLRISAFSLLTTLILGISVVFAQEVVSDEINSLNQSIEDKQQSIDQISRQIDSYQSLIDRKQAEEASLSAELDLLSNRTKKTELQIIQTEQEIDLVNEEMHLVETEIHTLETQLTEQEQMIADVLRQIQVVDNDLPFQSFFGTESLADLFDELEQLETINTDLKQAVELAQVAKNQLFEKREREDSKREQLEELELALIDEIELLEEEERSTEVLISATQQSEAEFQLLLNQLAQEEAFINQQISLLQAEIEGKLNANDEVGDSSILSWPVNPTTRGISAYFHDPTYPFRNLFEHSGLDLPATSGTPISSAAPGYVAWTRVGRLYGNYVMIIHADGVATLYAHMSRIDVSPDQFVTRGQTIGAVGSTGFSTGPHVHFEVRKNGIPTNPLDYLITY</sequence>
<evidence type="ECO:0000259" key="2">
    <source>
        <dbReference type="Pfam" id="PF01551"/>
    </source>
</evidence>
<dbReference type="EMBL" id="PFWU01000012">
    <property type="protein sequence ID" value="PJA46045.1"/>
    <property type="molecule type" value="Genomic_DNA"/>
</dbReference>
<dbReference type="PANTHER" id="PTHR21666">
    <property type="entry name" value="PEPTIDASE-RELATED"/>
    <property type="match status" value="1"/>
</dbReference>
<dbReference type="Gene3D" id="2.70.70.10">
    <property type="entry name" value="Glucose Permease (Domain IIA)"/>
    <property type="match status" value="1"/>
</dbReference>
<dbReference type="Proteomes" id="UP000229385">
    <property type="component" value="Unassembled WGS sequence"/>
</dbReference>
<protein>
    <recommendedName>
        <fullName evidence="2">M23ase beta-sheet core domain-containing protein</fullName>
    </recommendedName>
</protein>
<accession>A0A2M7XDW5</accession>
<dbReference type="InterPro" id="IPR016047">
    <property type="entry name" value="M23ase_b-sheet_dom"/>
</dbReference>
<evidence type="ECO:0000313" key="3">
    <source>
        <dbReference type="EMBL" id="PJA46045.1"/>
    </source>
</evidence>
<organism evidence="3 4">
    <name type="scientific">Candidatus Uhrbacteria bacterium CG_4_9_14_3_um_filter_50_9</name>
    <dbReference type="NCBI Taxonomy" id="1975035"/>
    <lineage>
        <taxon>Bacteria</taxon>
        <taxon>Candidatus Uhriibacteriota</taxon>
    </lineage>
</organism>
<proteinExistence type="predicted"/>
<keyword evidence="1" id="KW-0175">Coiled coil</keyword>
<dbReference type="SUPFAM" id="SSF51261">
    <property type="entry name" value="Duplicated hybrid motif"/>
    <property type="match status" value="1"/>
</dbReference>
<dbReference type="AlphaFoldDB" id="A0A2M7XDW5"/>
<dbReference type="GO" id="GO:0004222">
    <property type="term" value="F:metalloendopeptidase activity"/>
    <property type="evidence" value="ECO:0007669"/>
    <property type="project" value="TreeGrafter"/>
</dbReference>
<feature type="domain" description="M23ase beta-sheet core" evidence="2">
    <location>
        <begin position="299"/>
        <end position="393"/>
    </location>
</feature>
<dbReference type="InterPro" id="IPR050570">
    <property type="entry name" value="Cell_wall_metabolism_enzyme"/>
</dbReference>
<evidence type="ECO:0000313" key="4">
    <source>
        <dbReference type="Proteomes" id="UP000229385"/>
    </source>
</evidence>
<evidence type="ECO:0000256" key="1">
    <source>
        <dbReference type="SAM" id="Coils"/>
    </source>
</evidence>
<dbReference type="CDD" id="cd12797">
    <property type="entry name" value="M23_peptidase"/>
    <property type="match status" value="1"/>
</dbReference>
<feature type="coiled-coil region" evidence="1">
    <location>
        <begin position="35"/>
        <end position="255"/>
    </location>
</feature>